<evidence type="ECO:0000313" key="3">
    <source>
        <dbReference type="Proteomes" id="UP000611554"/>
    </source>
</evidence>
<dbReference type="Proteomes" id="UP000611554">
    <property type="component" value="Unassembled WGS sequence"/>
</dbReference>
<reference evidence="3" key="1">
    <citation type="journal article" date="2019" name="Int. J. Syst. Evol. Microbiol.">
        <title>The Global Catalogue of Microorganisms (GCM) 10K type strain sequencing project: providing services to taxonomists for standard genome sequencing and annotation.</title>
        <authorList>
            <consortium name="The Broad Institute Genomics Platform"/>
            <consortium name="The Broad Institute Genome Sequencing Center for Infectious Disease"/>
            <person name="Wu L."/>
            <person name="Ma J."/>
        </authorList>
    </citation>
    <scope>NUCLEOTIDE SEQUENCE [LARGE SCALE GENOMIC DNA]</scope>
    <source>
        <strain evidence="3">JCM 3115</strain>
    </source>
</reference>
<evidence type="ECO:0000256" key="1">
    <source>
        <dbReference type="SAM" id="MobiDB-lite"/>
    </source>
</evidence>
<sequence length="88" mass="9051">MLVFGGMQLTVIDTGPPAEPDADGCVPSAVGSPEPHADAARTRALASSGPRSLRHPDLVMKLTLLLGEARSEPDGPLRRGLTIGSPTP</sequence>
<comment type="caution">
    <text evidence="2">The sequence shown here is derived from an EMBL/GenBank/DDBJ whole genome shotgun (WGS) entry which is preliminary data.</text>
</comment>
<keyword evidence="3" id="KW-1185">Reference proteome</keyword>
<evidence type="ECO:0000313" key="2">
    <source>
        <dbReference type="EMBL" id="GGP87917.1"/>
    </source>
</evidence>
<organism evidence="2 3">
    <name type="scientific">Streptosporangium pseudovulgare</name>
    <dbReference type="NCBI Taxonomy" id="35765"/>
    <lineage>
        <taxon>Bacteria</taxon>
        <taxon>Bacillati</taxon>
        <taxon>Actinomycetota</taxon>
        <taxon>Actinomycetes</taxon>
        <taxon>Streptosporangiales</taxon>
        <taxon>Streptosporangiaceae</taxon>
        <taxon>Streptosporangium</taxon>
    </lineage>
</organism>
<accession>A0ABQ2QPL8</accession>
<protein>
    <submittedName>
        <fullName evidence="2">Uncharacterized protein</fullName>
    </submittedName>
</protein>
<feature type="region of interest" description="Disordered" evidence="1">
    <location>
        <begin position="14"/>
        <end position="53"/>
    </location>
</feature>
<dbReference type="EMBL" id="BMQJ01000003">
    <property type="protein sequence ID" value="GGP87917.1"/>
    <property type="molecule type" value="Genomic_DNA"/>
</dbReference>
<proteinExistence type="predicted"/>
<gene>
    <name evidence="2" type="ORF">GCM10010140_16690</name>
</gene>
<feature type="region of interest" description="Disordered" evidence="1">
    <location>
        <begin position="68"/>
        <end position="88"/>
    </location>
</feature>
<name>A0ABQ2QPL8_9ACTN</name>